<dbReference type="Pfam" id="PF19578">
    <property type="entry name" value="DUF6090"/>
    <property type="match status" value="1"/>
</dbReference>
<evidence type="ECO:0000313" key="2">
    <source>
        <dbReference type="EMBL" id="QNR25573.1"/>
    </source>
</evidence>
<evidence type="ECO:0000313" key="3">
    <source>
        <dbReference type="Proteomes" id="UP000516305"/>
    </source>
</evidence>
<proteinExistence type="predicted"/>
<protein>
    <submittedName>
        <fullName evidence="2">Uncharacterized protein</fullName>
    </submittedName>
</protein>
<sequence>MTKLFRKGRFNFFKGKGIGQYILYIVLEMVLVVAGILIALEINNANEDRKKEAKANFILEEVRRDLQGNLEEMRNFRINLEAKDSLLVRVLQDSVKREDYQTNFNYTALIMTYASITFLDNGFENMTRQSEYFNRDYDTLFTDLEDLYEEQYHLVETMQERLSDLVIYTIENWSREKAWFHLLSRGQLTEEALDYFTEDPFYRNAVDLYRTYAVINILPAIRAAEMQTTLAIIEINQKLNAEADAYADFEGYLIPTDPKLWAQDTGTYDLFGQVQFKLAIEGEVLSMGQIGDPMYRVYPRNDSTLYLPQADLKILCDHNGESIRLKGKRSTQLLKRIKP</sequence>
<feature type="transmembrane region" description="Helical" evidence="1">
    <location>
        <begin position="21"/>
        <end position="40"/>
    </location>
</feature>
<accession>A0A7H0VIM5</accession>
<name>A0A7H0VIM5_9FLAO</name>
<keyword evidence="3" id="KW-1185">Reference proteome</keyword>
<dbReference type="RefSeq" id="WP_210760100.1">
    <property type="nucleotide sequence ID" value="NZ_CP060139.1"/>
</dbReference>
<gene>
    <name evidence="2" type="ORF">H4K34_06950</name>
</gene>
<keyword evidence="1" id="KW-1133">Transmembrane helix</keyword>
<keyword evidence="1" id="KW-0812">Transmembrane</keyword>
<keyword evidence="1" id="KW-0472">Membrane</keyword>
<evidence type="ECO:0000256" key="1">
    <source>
        <dbReference type="SAM" id="Phobius"/>
    </source>
</evidence>
<dbReference type="AlphaFoldDB" id="A0A7H0VIM5"/>
<dbReference type="KEGG" id="chyd:H4K34_06950"/>
<dbReference type="InterPro" id="IPR045749">
    <property type="entry name" value="DUF6090"/>
</dbReference>
<dbReference type="EMBL" id="CP060139">
    <property type="protein sequence ID" value="QNR25573.1"/>
    <property type="molecule type" value="Genomic_DNA"/>
</dbReference>
<reference evidence="2 3" key="1">
    <citation type="submission" date="2020-08" db="EMBL/GenBank/DDBJ databases">
        <title>Croceimicrobium hydrocarbonivorans gen. nov., sp. nov., a novel marine bacterium isolated from a bacterial consortium that degrades polyethylene terephthalate.</title>
        <authorList>
            <person name="Liu R."/>
        </authorList>
    </citation>
    <scope>NUCLEOTIDE SEQUENCE [LARGE SCALE GENOMIC DNA]</scope>
    <source>
        <strain evidence="2 3">A20-9</strain>
    </source>
</reference>
<organism evidence="2 3">
    <name type="scientific">Croceimicrobium hydrocarbonivorans</name>
    <dbReference type="NCBI Taxonomy" id="2761580"/>
    <lineage>
        <taxon>Bacteria</taxon>
        <taxon>Pseudomonadati</taxon>
        <taxon>Bacteroidota</taxon>
        <taxon>Flavobacteriia</taxon>
        <taxon>Flavobacteriales</taxon>
        <taxon>Owenweeksiaceae</taxon>
        <taxon>Croceimicrobium</taxon>
    </lineage>
</organism>
<dbReference type="Proteomes" id="UP000516305">
    <property type="component" value="Chromosome"/>
</dbReference>